<protein>
    <submittedName>
        <fullName evidence="2">Uncharacterized protein</fullName>
    </submittedName>
</protein>
<sequence>MEIATELSPPSRSGITVKTLLLTRARAKPEPTLSQRGVPPLALDHMEKRPRIRCTAQHLCPPMSAITLEAGAGRYLRHTDLSNIATRATHSLHRPRSKPSSTPTLTLMERPGNLPLMGPSMILVGTGTTSLMGTSTRAICRNLPVGTTSTCSRRQIMGLGTGTKALQAPSSIGIGPADMLSDGLR</sequence>
<organism evidence="2 3">
    <name type="scientific">Podospora bellae-mahoneyi</name>
    <dbReference type="NCBI Taxonomy" id="2093777"/>
    <lineage>
        <taxon>Eukaryota</taxon>
        <taxon>Fungi</taxon>
        <taxon>Dikarya</taxon>
        <taxon>Ascomycota</taxon>
        <taxon>Pezizomycotina</taxon>
        <taxon>Sordariomycetes</taxon>
        <taxon>Sordariomycetidae</taxon>
        <taxon>Sordariales</taxon>
        <taxon>Podosporaceae</taxon>
        <taxon>Podospora</taxon>
    </lineage>
</organism>
<name>A0ABR0FQG7_9PEZI</name>
<evidence type="ECO:0000256" key="1">
    <source>
        <dbReference type="SAM" id="MobiDB-lite"/>
    </source>
</evidence>
<proteinExistence type="predicted"/>
<reference evidence="2 3" key="1">
    <citation type="journal article" date="2023" name="bioRxiv">
        <title>High-quality genome assemblies of four members of thePodospora anserinaspecies complex.</title>
        <authorList>
            <person name="Ament-Velasquez S.L."/>
            <person name="Vogan A.A."/>
            <person name="Wallerman O."/>
            <person name="Hartmann F."/>
            <person name="Gautier V."/>
            <person name="Silar P."/>
            <person name="Giraud T."/>
            <person name="Johannesson H."/>
        </authorList>
    </citation>
    <scope>NUCLEOTIDE SEQUENCE [LARGE SCALE GENOMIC DNA]</scope>
    <source>
        <strain evidence="2 3">CBS 112042</strain>
    </source>
</reference>
<keyword evidence="3" id="KW-1185">Reference proteome</keyword>
<dbReference type="Proteomes" id="UP001322138">
    <property type="component" value="Unassembled WGS sequence"/>
</dbReference>
<gene>
    <name evidence="2" type="ORF">QC761_208322</name>
</gene>
<dbReference type="EMBL" id="JAFFGZ010000004">
    <property type="protein sequence ID" value="KAK4646196.1"/>
    <property type="molecule type" value="Genomic_DNA"/>
</dbReference>
<evidence type="ECO:0000313" key="3">
    <source>
        <dbReference type="Proteomes" id="UP001322138"/>
    </source>
</evidence>
<evidence type="ECO:0000313" key="2">
    <source>
        <dbReference type="EMBL" id="KAK4646196.1"/>
    </source>
</evidence>
<comment type="caution">
    <text evidence="2">The sequence shown here is derived from an EMBL/GenBank/DDBJ whole genome shotgun (WGS) entry which is preliminary data.</text>
</comment>
<dbReference type="RefSeq" id="XP_062735172.1">
    <property type="nucleotide sequence ID" value="XM_062876572.1"/>
</dbReference>
<accession>A0ABR0FQG7</accession>
<dbReference type="GeneID" id="87896054"/>
<feature type="region of interest" description="Disordered" evidence="1">
    <location>
        <begin position="89"/>
        <end position="112"/>
    </location>
</feature>